<protein>
    <recommendedName>
        <fullName evidence="2">Protein kinase domain-containing protein</fullName>
    </recommendedName>
</protein>
<feature type="domain" description="Protein kinase" evidence="2">
    <location>
        <begin position="1"/>
        <end position="292"/>
    </location>
</feature>
<organism evidence="3 4">
    <name type="scientific">Blattamonas nauphoetae</name>
    <dbReference type="NCBI Taxonomy" id="2049346"/>
    <lineage>
        <taxon>Eukaryota</taxon>
        <taxon>Metamonada</taxon>
        <taxon>Preaxostyla</taxon>
        <taxon>Oxymonadida</taxon>
        <taxon>Blattamonas</taxon>
    </lineage>
</organism>
<feature type="region of interest" description="Disordered" evidence="1">
    <location>
        <begin position="1"/>
        <end position="49"/>
    </location>
</feature>
<dbReference type="InterPro" id="IPR051681">
    <property type="entry name" value="Ser/Thr_Kinases-Pseudokinases"/>
</dbReference>
<keyword evidence="4" id="KW-1185">Reference proteome</keyword>
<evidence type="ECO:0000259" key="2">
    <source>
        <dbReference type="PROSITE" id="PS50011"/>
    </source>
</evidence>
<feature type="compositionally biased region" description="Basic and acidic residues" evidence="1">
    <location>
        <begin position="9"/>
        <end position="20"/>
    </location>
</feature>
<evidence type="ECO:0000313" key="4">
    <source>
        <dbReference type="Proteomes" id="UP001281761"/>
    </source>
</evidence>
<gene>
    <name evidence="3" type="ORF">BLNAU_9852</name>
</gene>
<evidence type="ECO:0000256" key="1">
    <source>
        <dbReference type="SAM" id="MobiDB-lite"/>
    </source>
</evidence>
<dbReference type="EMBL" id="JARBJD010000070">
    <property type="protein sequence ID" value="KAK2955123.1"/>
    <property type="molecule type" value="Genomic_DNA"/>
</dbReference>
<accession>A0ABQ9XUG8</accession>
<evidence type="ECO:0000313" key="3">
    <source>
        <dbReference type="EMBL" id="KAK2955123.1"/>
    </source>
</evidence>
<dbReference type="InterPro" id="IPR001245">
    <property type="entry name" value="Ser-Thr/Tyr_kinase_cat_dom"/>
</dbReference>
<dbReference type="Gene3D" id="1.10.510.10">
    <property type="entry name" value="Transferase(Phosphotransferase) domain 1"/>
    <property type="match status" value="1"/>
</dbReference>
<dbReference type="PROSITE" id="PS50011">
    <property type="entry name" value="PROTEIN_KINASE_DOM"/>
    <property type="match status" value="1"/>
</dbReference>
<sequence>MEEQEPIDEEKMIECGRDDSLGVVGSEGSADSKSSQIHEEVNKNPSTLNQSRREEVEVVEVMVCSGNFGVSTVRMNQTLYSILHEEGRAIGKREIGIQVVNGLKEVVAHRGWSDVLTHLSSHWILLDSAGTVQLKLDMNTSEAEQEAARQCRHQQQVLSTMDGRQNEEEKPQDEQLAMNHSLNKSGMDGLRWRAPEVVASEGRSGEVCVDGSKASVFSLGLVLWEIETGQVPFGELDAVNAQRQSGTGIGPKMDDLKNEEFVSLIHQCVSVDLNERPTLSEIGEFLSSHPDETRLPSDR</sequence>
<dbReference type="InterPro" id="IPR000719">
    <property type="entry name" value="Prot_kinase_dom"/>
</dbReference>
<dbReference type="Proteomes" id="UP001281761">
    <property type="component" value="Unassembled WGS sequence"/>
</dbReference>
<dbReference type="InterPro" id="IPR011009">
    <property type="entry name" value="Kinase-like_dom_sf"/>
</dbReference>
<dbReference type="SUPFAM" id="SSF56112">
    <property type="entry name" value="Protein kinase-like (PK-like)"/>
    <property type="match status" value="1"/>
</dbReference>
<proteinExistence type="predicted"/>
<name>A0ABQ9XUG8_9EUKA</name>
<comment type="caution">
    <text evidence="3">The sequence shown here is derived from an EMBL/GenBank/DDBJ whole genome shotgun (WGS) entry which is preliminary data.</text>
</comment>
<reference evidence="3 4" key="1">
    <citation type="journal article" date="2022" name="bioRxiv">
        <title>Genomics of Preaxostyla Flagellates Illuminates Evolutionary Transitions and the Path Towards Mitochondrial Loss.</title>
        <authorList>
            <person name="Novak L.V.F."/>
            <person name="Treitli S.C."/>
            <person name="Pyrih J."/>
            <person name="Halakuc P."/>
            <person name="Pipaliya S.V."/>
            <person name="Vacek V."/>
            <person name="Brzon O."/>
            <person name="Soukal P."/>
            <person name="Eme L."/>
            <person name="Dacks J.B."/>
            <person name="Karnkowska A."/>
            <person name="Elias M."/>
            <person name="Hampl V."/>
        </authorList>
    </citation>
    <scope>NUCLEOTIDE SEQUENCE [LARGE SCALE GENOMIC DNA]</scope>
    <source>
        <strain evidence="3">NAU3</strain>
        <tissue evidence="3">Gut</tissue>
    </source>
</reference>
<dbReference type="Pfam" id="PF07714">
    <property type="entry name" value="PK_Tyr_Ser-Thr"/>
    <property type="match status" value="1"/>
</dbReference>
<dbReference type="PANTHER" id="PTHR44329">
    <property type="entry name" value="SERINE/THREONINE-PROTEIN KINASE TNNI3K-RELATED"/>
    <property type="match status" value="1"/>
</dbReference>